<gene>
    <name evidence="2" type="ORF">CVLEPA_LOCUS957</name>
</gene>
<keyword evidence="1" id="KW-0812">Transmembrane</keyword>
<organism evidence="2 3">
    <name type="scientific">Clavelina lepadiformis</name>
    <name type="common">Light-bulb sea squirt</name>
    <name type="synonym">Ascidia lepadiformis</name>
    <dbReference type="NCBI Taxonomy" id="159417"/>
    <lineage>
        <taxon>Eukaryota</taxon>
        <taxon>Metazoa</taxon>
        <taxon>Chordata</taxon>
        <taxon>Tunicata</taxon>
        <taxon>Ascidiacea</taxon>
        <taxon>Aplousobranchia</taxon>
        <taxon>Clavelinidae</taxon>
        <taxon>Clavelina</taxon>
    </lineage>
</organism>
<feature type="transmembrane region" description="Helical" evidence="1">
    <location>
        <begin position="45"/>
        <end position="65"/>
    </location>
</feature>
<evidence type="ECO:0000313" key="2">
    <source>
        <dbReference type="EMBL" id="CAK8671931.1"/>
    </source>
</evidence>
<dbReference type="Proteomes" id="UP001642483">
    <property type="component" value="Unassembled WGS sequence"/>
</dbReference>
<sequence length="177" mass="20294">MSRNGPICSNKACKSCCSRNCLPKIVCCDGTSKLILKHSRHVTKVFIIVISALSLIATETALFYLDSINISWKRGVLPKFSLHRIIMIISLITTIALLIILIRQWKLRMRDLPESEPCLRCKVTQSRAKEKVLNLKNWQFKSWNFVDFVHSFLLASTYLACAVCMVIDIPNEYEHHL</sequence>
<keyword evidence="3" id="KW-1185">Reference proteome</keyword>
<evidence type="ECO:0000313" key="3">
    <source>
        <dbReference type="Proteomes" id="UP001642483"/>
    </source>
</evidence>
<accession>A0ABP0EZC0</accession>
<name>A0ABP0EZC0_CLALP</name>
<feature type="transmembrane region" description="Helical" evidence="1">
    <location>
        <begin position="85"/>
        <end position="102"/>
    </location>
</feature>
<dbReference type="EMBL" id="CAWYQH010000001">
    <property type="protein sequence ID" value="CAK8671931.1"/>
    <property type="molecule type" value="Genomic_DNA"/>
</dbReference>
<proteinExistence type="predicted"/>
<evidence type="ECO:0000256" key="1">
    <source>
        <dbReference type="SAM" id="Phobius"/>
    </source>
</evidence>
<feature type="transmembrane region" description="Helical" evidence="1">
    <location>
        <begin position="145"/>
        <end position="169"/>
    </location>
</feature>
<keyword evidence="1" id="KW-0472">Membrane</keyword>
<reference evidence="2 3" key="1">
    <citation type="submission" date="2024-02" db="EMBL/GenBank/DDBJ databases">
        <authorList>
            <person name="Daric V."/>
            <person name="Darras S."/>
        </authorList>
    </citation>
    <scope>NUCLEOTIDE SEQUENCE [LARGE SCALE GENOMIC DNA]</scope>
</reference>
<protein>
    <submittedName>
        <fullName evidence="2">Uncharacterized protein</fullName>
    </submittedName>
</protein>
<comment type="caution">
    <text evidence="2">The sequence shown here is derived from an EMBL/GenBank/DDBJ whole genome shotgun (WGS) entry which is preliminary data.</text>
</comment>
<keyword evidence="1" id="KW-1133">Transmembrane helix</keyword>